<keyword evidence="5" id="KW-1185">Reference proteome</keyword>
<feature type="chain" id="PRO_5040215656" description="Nose resistant-to-fluoxetine protein N-terminal domain-containing protein" evidence="2">
    <location>
        <begin position="21"/>
        <end position="738"/>
    </location>
</feature>
<feature type="transmembrane region" description="Helical" evidence="1">
    <location>
        <begin position="672"/>
        <end position="693"/>
    </location>
</feature>
<proteinExistence type="predicted"/>
<dbReference type="InterPro" id="IPR002656">
    <property type="entry name" value="Acyl_transf_3_dom"/>
</dbReference>
<protein>
    <recommendedName>
        <fullName evidence="3">Nose resistant-to-fluoxetine protein N-terminal domain-containing protein</fullName>
    </recommendedName>
</protein>
<keyword evidence="2" id="KW-0732">Signal</keyword>
<reference evidence="4" key="2">
    <citation type="submission" date="2022-10" db="EMBL/GenBank/DDBJ databases">
        <authorList>
            <consortium name="ENA_rothamsted_submissions"/>
            <consortium name="culmorum"/>
            <person name="King R."/>
        </authorList>
    </citation>
    <scope>NUCLEOTIDE SEQUENCE</scope>
</reference>
<evidence type="ECO:0000256" key="2">
    <source>
        <dbReference type="SAM" id="SignalP"/>
    </source>
</evidence>
<dbReference type="GO" id="GO:0016747">
    <property type="term" value="F:acyltransferase activity, transferring groups other than amino-acyl groups"/>
    <property type="evidence" value="ECO:0007669"/>
    <property type="project" value="InterPro"/>
</dbReference>
<evidence type="ECO:0000313" key="5">
    <source>
        <dbReference type="Proteomes" id="UP001153620"/>
    </source>
</evidence>
<dbReference type="EMBL" id="OU895878">
    <property type="protein sequence ID" value="CAG9802417.1"/>
    <property type="molecule type" value="Genomic_DNA"/>
</dbReference>
<feature type="transmembrane region" description="Helical" evidence="1">
    <location>
        <begin position="349"/>
        <end position="369"/>
    </location>
</feature>
<dbReference type="InterPro" id="IPR006621">
    <property type="entry name" value="Nose-resist-to-fluoxetine_N"/>
</dbReference>
<dbReference type="PANTHER" id="PTHR11161:SF4">
    <property type="entry name" value="DROP DEAD"/>
    <property type="match status" value="1"/>
</dbReference>
<dbReference type="PANTHER" id="PTHR11161">
    <property type="entry name" value="O-ACYLTRANSFERASE"/>
    <property type="match status" value="1"/>
</dbReference>
<keyword evidence="1" id="KW-1133">Transmembrane helix</keyword>
<organism evidence="4 5">
    <name type="scientific">Chironomus riparius</name>
    <dbReference type="NCBI Taxonomy" id="315576"/>
    <lineage>
        <taxon>Eukaryota</taxon>
        <taxon>Metazoa</taxon>
        <taxon>Ecdysozoa</taxon>
        <taxon>Arthropoda</taxon>
        <taxon>Hexapoda</taxon>
        <taxon>Insecta</taxon>
        <taxon>Pterygota</taxon>
        <taxon>Neoptera</taxon>
        <taxon>Endopterygota</taxon>
        <taxon>Diptera</taxon>
        <taxon>Nematocera</taxon>
        <taxon>Chironomoidea</taxon>
        <taxon>Chironomidae</taxon>
        <taxon>Chironominae</taxon>
        <taxon>Chironomus</taxon>
    </lineage>
</organism>
<dbReference type="InterPro" id="IPR052728">
    <property type="entry name" value="O2_lipid_transport_reg"/>
</dbReference>
<dbReference type="Pfam" id="PF20146">
    <property type="entry name" value="NRF"/>
    <property type="match status" value="1"/>
</dbReference>
<feature type="transmembrane region" description="Helical" evidence="1">
    <location>
        <begin position="250"/>
        <end position="268"/>
    </location>
</feature>
<feature type="transmembrane region" description="Helical" evidence="1">
    <location>
        <begin position="389"/>
        <end position="410"/>
    </location>
</feature>
<feature type="transmembrane region" description="Helical" evidence="1">
    <location>
        <begin position="519"/>
        <end position="544"/>
    </location>
</feature>
<keyword evidence="1" id="KW-0472">Membrane</keyword>
<evidence type="ECO:0000256" key="1">
    <source>
        <dbReference type="SAM" id="Phobius"/>
    </source>
</evidence>
<accession>A0A9N9RS52</accession>
<feature type="transmembrane region" description="Helical" evidence="1">
    <location>
        <begin position="481"/>
        <end position="499"/>
    </location>
</feature>
<evidence type="ECO:0000313" key="4">
    <source>
        <dbReference type="EMBL" id="CAG9802417.1"/>
    </source>
</evidence>
<gene>
    <name evidence="4" type="ORF">CHIRRI_LOCUS5328</name>
</gene>
<evidence type="ECO:0000259" key="3">
    <source>
        <dbReference type="SMART" id="SM00703"/>
    </source>
</evidence>
<dbReference type="Proteomes" id="UP001153620">
    <property type="component" value="Chromosome 2"/>
</dbReference>
<dbReference type="SMART" id="SM00703">
    <property type="entry name" value="NRF"/>
    <property type="match status" value="1"/>
</dbReference>
<name>A0A9N9RS52_9DIPT</name>
<reference evidence="4" key="1">
    <citation type="submission" date="2022-01" db="EMBL/GenBank/DDBJ databases">
        <authorList>
            <person name="King R."/>
        </authorList>
    </citation>
    <scope>NUCLEOTIDE SEQUENCE</scope>
</reference>
<feature type="domain" description="Nose resistant-to-fluoxetine protein N-terminal" evidence="3">
    <location>
        <begin position="84"/>
        <end position="238"/>
    </location>
</feature>
<feature type="transmembrane region" description="Helical" evidence="1">
    <location>
        <begin position="598"/>
        <end position="616"/>
    </location>
</feature>
<dbReference type="OrthoDB" id="4794873at2759"/>
<feature type="transmembrane region" description="Helical" evidence="1">
    <location>
        <begin position="628"/>
        <end position="652"/>
    </location>
</feature>
<keyword evidence="1" id="KW-0812">Transmembrane</keyword>
<feature type="signal peptide" evidence="2">
    <location>
        <begin position="1"/>
        <end position="20"/>
    </location>
</feature>
<dbReference type="Pfam" id="PF01757">
    <property type="entry name" value="Acyl_transf_3"/>
    <property type="match status" value="1"/>
</dbReference>
<feature type="transmembrane region" description="Helical" evidence="1">
    <location>
        <begin position="556"/>
        <end position="578"/>
    </location>
</feature>
<sequence length="738" mass="84784">MSLRKIITALVLLLVYNCNCYVHDERVVSSDNLTLFEIFAKNLNVDRDLIVPSIDNAEADYIKLLGPKILQYQKPFSLKSDAVSSRCRQDSLKFLSSLKKFDLWALKMYDASAKFSSGVLNGNTNRYGDFDQCLSVVAENENFQGQYCMAYIQPTVSSDFKYFNYLRTLMLAMEAYKSNLDDHRHVIPRTSQLNFGFCIPSTCTNKELEVVLKENLQNFFNSSKVLMDVRVEKEMCQIKENKPYSLGTKLSLLLFGSIIAVSIFAAYYDRSDSPNKSEWLTSFSLTKNWKELISTKASNDIACAHGIRFFNTLMLIVSHKCMEIEFNPIPNRSELIEISKGPMSVIVRASYLFTDSFIMLSAMLVSYSFVGRLRRGQSIDGIKEIAARYFRVVPPMTALIIFGTFIFPIIGSGPQWPMLVDNQSELCKKTWWRNFFMIHNWFGFENICMTHTHHVGTDFELFLTAPILVTLLYKYPKKTGIGMFILAVLSTIIRFYTTYVKDLTVYVLFGLEVSKLYDIASYMYIIPVYRFTVYAMGIVLGYLLRKYSDIKLDESQLFFGWVFTSSLFIGTMALISFMSAYDYTFSAFDGALYSSLAPIPWCLFFGWLIFTSHLGYKNAFTRFFEWRGFLVSTKLSYGIYLVQFAVFHYNISTVRNSKHFGMVKSLLNGNEILWIIFAAALMTLFFDLPFGNLKKLVFDSKKPQIQQVKQQDKVIETVKNGGLVDMNANIISDYKKSE</sequence>
<dbReference type="AlphaFoldDB" id="A0A9N9RS52"/>